<dbReference type="Proteomes" id="UP000564378">
    <property type="component" value="Unassembled WGS sequence"/>
</dbReference>
<name>A0A842HVR5_9SPHN</name>
<dbReference type="EMBL" id="JACJVJ010000002">
    <property type="protein sequence ID" value="MBC2778138.1"/>
    <property type="molecule type" value="Genomic_DNA"/>
</dbReference>
<dbReference type="InterPro" id="IPR011051">
    <property type="entry name" value="RmlC_Cupin_sf"/>
</dbReference>
<keyword evidence="1" id="KW-0560">Oxidoreductase</keyword>
<evidence type="ECO:0000313" key="2">
    <source>
        <dbReference type="Proteomes" id="UP000564378"/>
    </source>
</evidence>
<dbReference type="GO" id="GO:0051213">
    <property type="term" value="F:dioxygenase activity"/>
    <property type="evidence" value="ECO:0007669"/>
    <property type="project" value="UniProtKB-KW"/>
</dbReference>
<gene>
    <name evidence="1" type="ORF">H6P80_10975</name>
</gene>
<reference evidence="1 2" key="1">
    <citation type="submission" date="2020-08" db="EMBL/GenBank/DDBJ databases">
        <title>Draft genome sequence of Parasphingopyxis sp. GrpM-11.</title>
        <authorList>
            <person name="Oh J."/>
            <person name="Roh D.-H."/>
        </authorList>
    </citation>
    <scope>NUCLEOTIDE SEQUENCE [LARGE SCALE GENOMIC DNA]</scope>
    <source>
        <strain evidence="1 2">GrpM-11</strain>
    </source>
</reference>
<dbReference type="RefSeq" id="WP_185801419.1">
    <property type="nucleotide sequence ID" value="NZ_JACJVJ010000002.1"/>
</dbReference>
<keyword evidence="1" id="KW-0223">Dioxygenase</keyword>
<organism evidence="1 2">
    <name type="scientific">Parasphingopyxis marina</name>
    <dbReference type="NCBI Taxonomy" id="2761622"/>
    <lineage>
        <taxon>Bacteria</taxon>
        <taxon>Pseudomonadati</taxon>
        <taxon>Pseudomonadota</taxon>
        <taxon>Alphaproteobacteria</taxon>
        <taxon>Sphingomonadales</taxon>
        <taxon>Sphingomonadaceae</taxon>
        <taxon>Parasphingopyxis</taxon>
    </lineage>
</organism>
<protein>
    <submittedName>
        <fullName evidence="1">2,4'-dihydroxyacetophenone dioxygenase family protein</fullName>
    </submittedName>
</protein>
<comment type="caution">
    <text evidence="1">The sequence shown here is derived from an EMBL/GenBank/DDBJ whole genome shotgun (WGS) entry which is preliminary data.</text>
</comment>
<dbReference type="Gene3D" id="2.60.120.10">
    <property type="entry name" value="Jelly Rolls"/>
    <property type="match status" value="1"/>
</dbReference>
<proteinExistence type="predicted"/>
<evidence type="ECO:0000313" key="1">
    <source>
        <dbReference type="EMBL" id="MBC2778138.1"/>
    </source>
</evidence>
<dbReference type="CDD" id="cd20302">
    <property type="entry name" value="cupin_DAD"/>
    <property type="match status" value="1"/>
</dbReference>
<dbReference type="InterPro" id="IPR014710">
    <property type="entry name" value="RmlC-like_jellyroll"/>
</dbReference>
<dbReference type="SUPFAM" id="SSF51182">
    <property type="entry name" value="RmlC-like cupins"/>
    <property type="match status" value="1"/>
</dbReference>
<keyword evidence="2" id="KW-1185">Reference proteome</keyword>
<accession>A0A842HVR5</accession>
<sequence>MATTAPAKPHNAPPSTKAEIVDVRYPHKELVERLSPGGRYIDAQTDVDSPWVPFGDTAAIKHLAFDVRRNLFSNILWVKGPGVVGTHLHRGTITMVCLEGSVKYLEYDWVASPGGLILEVPGEAHTLVTDHPDGVKLFGWMEGPIEFYDDNGDFSFTADVWWFIEHYENYCKEQGIPINEKLYL</sequence>
<dbReference type="AlphaFoldDB" id="A0A842HVR5"/>